<dbReference type="AlphaFoldDB" id="A0A4Q7J163"/>
<evidence type="ECO:0000313" key="2">
    <source>
        <dbReference type="Proteomes" id="UP000292003"/>
    </source>
</evidence>
<reference evidence="1 2" key="1">
    <citation type="submission" date="2019-02" db="EMBL/GenBank/DDBJ databases">
        <title>Draft genome sequence of Amycolatopsis sp. 8-3EHSu isolated from roots of Suaeda maritima.</title>
        <authorList>
            <person name="Duangmal K."/>
            <person name="Chantavorakit T."/>
        </authorList>
    </citation>
    <scope>NUCLEOTIDE SEQUENCE [LARGE SCALE GENOMIC DNA]</scope>
    <source>
        <strain evidence="1 2">8-3EHSu</strain>
    </source>
</reference>
<sequence length="100" mass="10878">MPKTFVVQYAMRPDTADENQRLVERVFAELAERAPGGLHYASFRLADGVTFVHIGSFEGDGDGLTETEAFREFQRQFADRAAGAPTASDATLVGSYGFLG</sequence>
<name>A0A4Q7J163_9PSEU</name>
<dbReference type="EMBL" id="SFCC01000013">
    <property type="protein sequence ID" value="RZQ61120.1"/>
    <property type="molecule type" value="Genomic_DNA"/>
</dbReference>
<dbReference type="Proteomes" id="UP000292003">
    <property type="component" value="Unassembled WGS sequence"/>
</dbReference>
<protein>
    <recommendedName>
        <fullName evidence="3">Antibiotic biosynthesis monooxygenase</fullName>
    </recommendedName>
</protein>
<comment type="caution">
    <text evidence="1">The sequence shown here is derived from an EMBL/GenBank/DDBJ whole genome shotgun (WGS) entry which is preliminary data.</text>
</comment>
<proteinExistence type="predicted"/>
<gene>
    <name evidence="1" type="ORF">EWH70_24850</name>
</gene>
<accession>A0A4Q7J163</accession>
<evidence type="ECO:0008006" key="3">
    <source>
        <dbReference type="Google" id="ProtNLM"/>
    </source>
</evidence>
<dbReference type="OrthoDB" id="163010at2"/>
<keyword evidence="2" id="KW-1185">Reference proteome</keyword>
<evidence type="ECO:0000313" key="1">
    <source>
        <dbReference type="EMBL" id="RZQ61120.1"/>
    </source>
</evidence>
<dbReference type="RefSeq" id="WP_130477934.1">
    <property type="nucleotide sequence ID" value="NZ_SFCC01000013.1"/>
</dbReference>
<organism evidence="1 2">
    <name type="scientific">Amycolatopsis suaedae</name>
    <dbReference type="NCBI Taxonomy" id="2510978"/>
    <lineage>
        <taxon>Bacteria</taxon>
        <taxon>Bacillati</taxon>
        <taxon>Actinomycetota</taxon>
        <taxon>Actinomycetes</taxon>
        <taxon>Pseudonocardiales</taxon>
        <taxon>Pseudonocardiaceae</taxon>
        <taxon>Amycolatopsis</taxon>
    </lineage>
</organism>